<dbReference type="EMBL" id="CP066007">
    <property type="protein sequence ID" value="QQB46485.1"/>
    <property type="molecule type" value="Genomic_DNA"/>
</dbReference>
<dbReference type="GeneID" id="92759210"/>
<organism evidence="1 2">
    <name type="scientific">Corynebacterium glucuronolyticum</name>
    <dbReference type="NCBI Taxonomy" id="39791"/>
    <lineage>
        <taxon>Bacteria</taxon>
        <taxon>Bacillati</taxon>
        <taxon>Actinomycetota</taxon>
        <taxon>Actinomycetes</taxon>
        <taxon>Mycobacteriales</taxon>
        <taxon>Corynebacteriaceae</taxon>
        <taxon>Corynebacterium</taxon>
    </lineage>
</organism>
<dbReference type="Proteomes" id="UP000596145">
    <property type="component" value="Chromosome"/>
</dbReference>
<sequence>MSNFEYNAEENAYLGTPGMACMHGEAQSSDCSPVPGPGAGPWDVKHIDMGGACPTIMVGADGYIQVLVTQRFGSKLTFLQPKVAILDPESGETLGSLEVPKGALLGGVYAYIDHKDRMVFVDGSNTLLRVAHSADGRTVYVDERVSLNRFLSQYKGDQVVGVVPDWQGRVWVASAHGAIGVVDADKREVRSIFLKKSQSDYETVDNSISACPQGVSVVTSHAIYMLDADEDGTPEILWHALYDRGTARKPGQLSWGSGASPTFFGPNGSDYVMLTDNADEQENLIVYETATGRLVGSTDVFQPGTSGTECSAIGVQNSIVVGSTYGYPYPRYPEGAGPSVPSSALFAPGLERYDVTPAGLKDVWKRKDVYSAVVPRLSTADGYIYICERKRFGLVNGSVISGSIIDMETGETVYSQDFPGLVTVFGVDTLQMVGTIDNNGTWWQGTIGGIFKITKK</sequence>
<dbReference type="InterPro" id="IPR011047">
    <property type="entry name" value="Quinoprotein_ADH-like_sf"/>
</dbReference>
<dbReference type="RefSeq" id="WP_084036608.1">
    <property type="nucleotide sequence ID" value="NZ_CP066007.1"/>
</dbReference>
<evidence type="ECO:0000313" key="1">
    <source>
        <dbReference type="EMBL" id="QQB46485.1"/>
    </source>
</evidence>
<reference evidence="1 2" key="1">
    <citation type="submission" date="2020-12" db="EMBL/GenBank/DDBJ databases">
        <title>FDA dAtabase for Regulatory Grade micrObial Sequences (FDA-ARGOS): Supporting development and validation of Infectious Disease Dx tests.</title>
        <authorList>
            <person name="Sproer C."/>
            <person name="Gronow S."/>
            <person name="Severitt S."/>
            <person name="Schroder I."/>
            <person name="Tallon L."/>
            <person name="Sadzewicz L."/>
            <person name="Zhao X."/>
            <person name="Boylan J."/>
            <person name="Ott S."/>
            <person name="Bowen H."/>
            <person name="Vavikolanu K."/>
            <person name="Mehta A."/>
            <person name="Aluvathingal J."/>
            <person name="Nadendla S."/>
            <person name="Lowell S."/>
            <person name="Myers T."/>
            <person name="Yan Y."/>
            <person name="Sichtig H."/>
        </authorList>
    </citation>
    <scope>NUCLEOTIDE SEQUENCE [LARGE SCALE GENOMIC DNA]</scope>
    <source>
        <strain evidence="1 2">FDAARGOS_1053</strain>
    </source>
</reference>
<name>A0A7T4JV49_9CORY</name>
<dbReference type="SUPFAM" id="SSF50998">
    <property type="entry name" value="Quinoprotein alcohol dehydrogenase-like"/>
    <property type="match status" value="1"/>
</dbReference>
<accession>A0A7T4JV49</accession>
<gene>
    <name evidence="1" type="ORF">I6I10_00535</name>
</gene>
<proteinExistence type="predicted"/>
<dbReference type="OrthoDB" id="3276947at2"/>
<protein>
    <submittedName>
        <fullName evidence="1">6-pyruvoyl tetrahydrobiopterin synthase</fullName>
    </submittedName>
</protein>
<evidence type="ECO:0000313" key="2">
    <source>
        <dbReference type="Proteomes" id="UP000596145"/>
    </source>
</evidence>
<dbReference type="AlphaFoldDB" id="A0A7T4JV49"/>